<evidence type="ECO:0000313" key="2">
    <source>
        <dbReference type="Proteomes" id="UP000185924"/>
    </source>
</evidence>
<dbReference type="AlphaFoldDB" id="A0A1N6W9T3"/>
<evidence type="ECO:0000313" key="1">
    <source>
        <dbReference type="EMBL" id="SIQ86695.1"/>
    </source>
</evidence>
<reference evidence="2" key="1">
    <citation type="submission" date="2017-01" db="EMBL/GenBank/DDBJ databases">
        <authorList>
            <person name="Varghese N."/>
            <person name="Submissions S."/>
        </authorList>
    </citation>
    <scope>NUCLEOTIDE SEQUENCE [LARGE SCALE GENOMIC DNA]</scope>
    <source>
        <strain evidence="2">DM9</strain>
    </source>
</reference>
<organism evidence="1 2">
    <name type="scientific">Pontibacter lucknowensis</name>
    <dbReference type="NCBI Taxonomy" id="1077936"/>
    <lineage>
        <taxon>Bacteria</taxon>
        <taxon>Pseudomonadati</taxon>
        <taxon>Bacteroidota</taxon>
        <taxon>Cytophagia</taxon>
        <taxon>Cytophagales</taxon>
        <taxon>Hymenobacteraceae</taxon>
        <taxon>Pontibacter</taxon>
    </lineage>
</organism>
<dbReference type="STRING" id="1077936.SAMN05421545_1424"/>
<dbReference type="Pfam" id="PF16248">
    <property type="entry name" value="DUF4905"/>
    <property type="match status" value="1"/>
</dbReference>
<protein>
    <recommendedName>
        <fullName evidence="3">DUF4905 domain-containing protein</fullName>
    </recommendedName>
</protein>
<evidence type="ECO:0008006" key="3">
    <source>
        <dbReference type="Google" id="ProtNLM"/>
    </source>
</evidence>
<accession>A0A1N6W9T3</accession>
<gene>
    <name evidence="1" type="ORF">SAMN05421545_1424</name>
</gene>
<proteinExistence type="predicted"/>
<dbReference type="InterPro" id="IPR032595">
    <property type="entry name" value="DUF4905"/>
</dbReference>
<dbReference type="Proteomes" id="UP000185924">
    <property type="component" value="Unassembled WGS sequence"/>
</dbReference>
<sequence>MWRIRLDAPNGWLALEVRDADLLQARFYTLHLPDAQLLELELHDLNTWWLGLEDVHGQVVYLHGYGDRKLGQHKGIRAFAADTGKALWQQPELAFYGVEERGVLAYNITEAPGELLLLESGYGKTVQNDIGQKEAADRVQRYHEHRFGAVQYPHLYREGEAYFEQVRDFLVQELDCEPVSALEYAETDTCLVVSYYCKSGENKLDNFLAVFDLNGFLHLNELLAGAIDGVGSDTFFIFMRNLYFVQNKTTWKAYSL</sequence>
<dbReference type="EMBL" id="FTNM01000002">
    <property type="protein sequence ID" value="SIQ86695.1"/>
    <property type="molecule type" value="Genomic_DNA"/>
</dbReference>
<dbReference type="OrthoDB" id="849670at2"/>
<keyword evidence="2" id="KW-1185">Reference proteome</keyword>
<dbReference type="RefSeq" id="WP_076421620.1">
    <property type="nucleotide sequence ID" value="NZ_FTNM01000002.1"/>
</dbReference>
<name>A0A1N6W9T3_9BACT</name>